<dbReference type="PROSITE" id="PS50902">
    <property type="entry name" value="FLAVODOXIN_LIKE"/>
    <property type="match status" value="1"/>
</dbReference>
<comment type="cofactor">
    <cofactor evidence="1">
        <name>FMN</name>
        <dbReference type="ChEBI" id="CHEBI:58210"/>
    </cofactor>
</comment>
<dbReference type="GO" id="GO:0010181">
    <property type="term" value="F:FMN binding"/>
    <property type="evidence" value="ECO:0007669"/>
    <property type="project" value="InterPro"/>
</dbReference>
<dbReference type="Pfam" id="PF00667">
    <property type="entry name" value="FAD_binding_1"/>
    <property type="match status" value="1"/>
</dbReference>
<dbReference type="InterPro" id="IPR001094">
    <property type="entry name" value="Flavdoxin-like"/>
</dbReference>
<organism evidence="12 13">
    <name type="scientific">Zancudomyces culisetae</name>
    <name type="common">Gut fungus</name>
    <name type="synonym">Smittium culisetae</name>
    <dbReference type="NCBI Taxonomy" id="1213189"/>
    <lineage>
        <taxon>Eukaryota</taxon>
        <taxon>Fungi</taxon>
        <taxon>Fungi incertae sedis</taxon>
        <taxon>Zoopagomycota</taxon>
        <taxon>Kickxellomycotina</taxon>
        <taxon>Harpellomycetes</taxon>
        <taxon>Harpellales</taxon>
        <taxon>Legeriomycetaceae</taxon>
        <taxon>Zancudomyces</taxon>
    </lineage>
</organism>
<accession>A0A1R1PIR6</accession>
<dbReference type="InterPro" id="IPR001709">
    <property type="entry name" value="Flavoprot_Pyr_Nucl_cyt_Rdtase"/>
</dbReference>
<dbReference type="EC" id="1.6.2.4" evidence="8"/>
<dbReference type="FunFam" id="3.40.50.80:FF:000001">
    <property type="entry name" value="NADPH--cytochrome P450 reductase 1"/>
    <property type="match status" value="1"/>
</dbReference>
<evidence type="ECO:0000256" key="8">
    <source>
        <dbReference type="ARBA" id="ARBA00023797"/>
    </source>
</evidence>
<dbReference type="OrthoDB" id="1856718at2759"/>
<keyword evidence="6" id="KW-0521">NADP</keyword>
<dbReference type="Proteomes" id="UP000188320">
    <property type="component" value="Unassembled WGS sequence"/>
</dbReference>
<evidence type="ECO:0000256" key="7">
    <source>
        <dbReference type="ARBA" id="ARBA00023002"/>
    </source>
</evidence>
<sequence length="835" mass="92566">MNIESRASKREVQYKFGSIDPVDFSYEESNETTLTAILLSAAAAISKIVEIVIGDKQKQPEFIKGGKEEKETKQAKMGRFEGIDGIVIATLLVGAATFILRRFLKGNSENVGGYGGVSLGGKGEVARNGEGSGKGVGRKVMNTDRDVAEVLRENKKNVAIMYGSQTGTAEDLGKRLAQEGELGFGLDMMVMDPDMYSVETLSKLDKKQLLVLVLATTGEGEACDNMAPWFGQLVGEDLFTEDFEDAEQIEFEHPEDGEFDEERPLANLRIAAFGLGNTTYEHYNWCIRQTVRRLQSLGAQLVGPLGLGDDDGDLENDFEEWKKVALPEICKAIGVDSTAPKRTYESTYVVKELDIDKAKDRDDVGKLAIGSGAPAIYDSSNVYEAVVTAAYDLAVPSRDRKFIHVDLALPESSKMTYKTGDHVGVYPANSEEAVNELLQVLKLQPETKIAVVNRADPTKPCSLVPHSPSTYASVLRHYLDITMPIPRSSIKYILLPHAHCDAAINYLTRLADDNDYYHLQISDPYKSPAELLAHIISIETSADPSYTPVFSFDLLFDLLPKLSPRFYSISSSSLVHPSTVSITASVLLYSNSDNVQRFGTTTNNFNVLKTVLSDRDSYTSPSPYSASLLSSITNSHSDPYLIHGFNTSLRISPDNQFKLPIYIRPSPFKLPTDPSIPIIMVGPGTGLAPFRAFIHERSLQSRSGSSVGSTILFFGNRNKDADFLYQDELSLLIDQINLNSPSNPNSMLITAFSRDQPQKVYVQHRIAEHKDMVYDLLFNRGAYFYICGDAKFMVKDVVNCIIDCLAEKRAIDRDSATDIFNRFRESDQYYEDVWS</sequence>
<dbReference type="GO" id="GO:0050660">
    <property type="term" value="F:flavin adenine dinucleotide binding"/>
    <property type="evidence" value="ECO:0007669"/>
    <property type="project" value="TreeGrafter"/>
</dbReference>
<keyword evidence="7" id="KW-0560">Oxidoreductase</keyword>
<dbReference type="PRINTS" id="PR00371">
    <property type="entry name" value="FPNCR"/>
</dbReference>
<keyword evidence="9" id="KW-0472">Membrane</keyword>
<keyword evidence="9" id="KW-1133">Transmembrane helix</keyword>
<feature type="domain" description="Flavodoxin-like" evidence="10">
    <location>
        <begin position="158"/>
        <end position="326"/>
    </location>
</feature>
<dbReference type="AlphaFoldDB" id="A0A1R1PIR6"/>
<dbReference type="GO" id="GO:0005829">
    <property type="term" value="C:cytosol"/>
    <property type="evidence" value="ECO:0007669"/>
    <property type="project" value="TreeGrafter"/>
</dbReference>
<evidence type="ECO:0000256" key="3">
    <source>
        <dbReference type="ARBA" id="ARBA00022630"/>
    </source>
</evidence>
<keyword evidence="13" id="KW-1185">Reference proteome</keyword>
<keyword evidence="9" id="KW-0812">Transmembrane</keyword>
<dbReference type="Gene3D" id="3.40.50.80">
    <property type="entry name" value="Nucleotide-binding domain of ferredoxin-NADP reductase (FNR) module"/>
    <property type="match status" value="1"/>
</dbReference>
<keyword evidence="4" id="KW-0288">FMN</keyword>
<evidence type="ECO:0000313" key="13">
    <source>
        <dbReference type="Proteomes" id="UP000188320"/>
    </source>
</evidence>
<feature type="transmembrane region" description="Helical" evidence="9">
    <location>
        <begin position="82"/>
        <end position="100"/>
    </location>
</feature>
<evidence type="ECO:0000256" key="5">
    <source>
        <dbReference type="ARBA" id="ARBA00022827"/>
    </source>
</evidence>
<dbReference type="InterPro" id="IPR008254">
    <property type="entry name" value="Flavodoxin/NO_synth"/>
</dbReference>
<evidence type="ECO:0000256" key="1">
    <source>
        <dbReference type="ARBA" id="ARBA00001917"/>
    </source>
</evidence>
<evidence type="ECO:0000256" key="6">
    <source>
        <dbReference type="ARBA" id="ARBA00022857"/>
    </source>
</evidence>
<comment type="cofactor">
    <cofactor evidence="2">
        <name>FAD</name>
        <dbReference type="ChEBI" id="CHEBI:57692"/>
    </cofactor>
</comment>
<gene>
    <name evidence="12" type="ORF">AX774_g5654</name>
</gene>
<evidence type="ECO:0000259" key="11">
    <source>
        <dbReference type="PROSITE" id="PS51384"/>
    </source>
</evidence>
<dbReference type="PANTHER" id="PTHR19384:SF17">
    <property type="entry name" value="NADPH--CYTOCHROME P450 REDUCTASE"/>
    <property type="match status" value="1"/>
</dbReference>
<dbReference type="PANTHER" id="PTHR19384">
    <property type="entry name" value="NITRIC OXIDE SYNTHASE-RELATED"/>
    <property type="match status" value="1"/>
</dbReference>
<dbReference type="InterPro" id="IPR023173">
    <property type="entry name" value="NADPH_Cyt_P450_Rdtase_alpha"/>
</dbReference>
<dbReference type="EMBL" id="LSSK01001042">
    <property type="protein sequence ID" value="OMH80905.1"/>
    <property type="molecule type" value="Genomic_DNA"/>
</dbReference>
<name>A0A1R1PIR6_ZANCU</name>
<dbReference type="Gene3D" id="2.40.30.10">
    <property type="entry name" value="Translation factors"/>
    <property type="match status" value="1"/>
</dbReference>
<dbReference type="Pfam" id="PF00258">
    <property type="entry name" value="Flavodoxin_1"/>
    <property type="match status" value="1"/>
</dbReference>
<dbReference type="InterPro" id="IPR003097">
    <property type="entry name" value="CysJ-like_FAD-binding"/>
</dbReference>
<dbReference type="SUPFAM" id="SSF52343">
    <property type="entry name" value="Ferredoxin reductase-like, C-terminal NADP-linked domain"/>
    <property type="match status" value="1"/>
</dbReference>
<evidence type="ECO:0000256" key="4">
    <source>
        <dbReference type="ARBA" id="ARBA00022643"/>
    </source>
</evidence>
<dbReference type="InterPro" id="IPR017927">
    <property type="entry name" value="FAD-bd_FR_type"/>
</dbReference>
<dbReference type="SUPFAM" id="SSF52218">
    <property type="entry name" value="Flavoproteins"/>
    <property type="match status" value="1"/>
</dbReference>
<evidence type="ECO:0000259" key="10">
    <source>
        <dbReference type="PROSITE" id="PS50902"/>
    </source>
</evidence>
<dbReference type="InterPro" id="IPR029039">
    <property type="entry name" value="Flavoprotein-like_sf"/>
</dbReference>
<evidence type="ECO:0000313" key="12">
    <source>
        <dbReference type="EMBL" id="OMH80905.1"/>
    </source>
</evidence>
<evidence type="ECO:0000256" key="9">
    <source>
        <dbReference type="SAM" id="Phobius"/>
    </source>
</evidence>
<keyword evidence="5" id="KW-0274">FAD</keyword>
<keyword evidence="3" id="KW-0285">Flavoprotein</keyword>
<dbReference type="PROSITE" id="PS51384">
    <property type="entry name" value="FAD_FR"/>
    <property type="match status" value="1"/>
</dbReference>
<dbReference type="Pfam" id="PF00175">
    <property type="entry name" value="NAD_binding_1"/>
    <property type="match status" value="1"/>
</dbReference>
<dbReference type="SUPFAM" id="SSF63380">
    <property type="entry name" value="Riboflavin synthase domain-like"/>
    <property type="match status" value="1"/>
</dbReference>
<dbReference type="GO" id="GO:0003958">
    <property type="term" value="F:NADPH-hemoprotein reductase activity"/>
    <property type="evidence" value="ECO:0007669"/>
    <property type="project" value="UniProtKB-EC"/>
</dbReference>
<dbReference type="PRINTS" id="PR00369">
    <property type="entry name" value="FLAVODOXIN"/>
</dbReference>
<dbReference type="InterPro" id="IPR017938">
    <property type="entry name" value="Riboflavin_synthase-like_b-brl"/>
</dbReference>
<dbReference type="InterPro" id="IPR001433">
    <property type="entry name" value="OxRdtase_FAD/NAD-bd"/>
</dbReference>
<evidence type="ECO:0000256" key="2">
    <source>
        <dbReference type="ARBA" id="ARBA00001974"/>
    </source>
</evidence>
<proteinExistence type="predicted"/>
<reference evidence="13" key="1">
    <citation type="submission" date="2017-01" db="EMBL/GenBank/DDBJ databases">
        <authorList>
            <person name="Wang Y."/>
            <person name="White M."/>
            <person name="Kvist S."/>
            <person name="Moncalvo J.-M."/>
        </authorList>
    </citation>
    <scope>NUCLEOTIDE SEQUENCE [LARGE SCALE GENOMIC DNA]</scope>
    <source>
        <strain evidence="13">COL-18-3</strain>
    </source>
</reference>
<feature type="domain" description="FAD-binding FR-type" evidence="11">
    <location>
        <begin position="380"/>
        <end position="660"/>
    </location>
</feature>
<protein>
    <recommendedName>
        <fullName evidence="8">NADPH--hemoprotein reductase</fullName>
        <ecNumber evidence="8">1.6.2.4</ecNumber>
    </recommendedName>
</protein>
<dbReference type="InterPro" id="IPR039261">
    <property type="entry name" value="FNR_nucleotide-bd"/>
</dbReference>
<dbReference type="Gene3D" id="1.20.990.10">
    <property type="entry name" value="NADPH-cytochrome p450 Reductase, Chain A, domain 3"/>
    <property type="match status" value="1"/>
</dbReference>
<comment type="caution">
    <text evidence="12">The sequence shown here is derived from an EMBL/GenBank/DDBJ whole genome shotgun (WGS) entry which is preliminary data.</text>
</comment>
<dbReference type="Gene3D" id="3.40.50.360">
    <property type="match status" value="1"/>
</dbReference>